<proteinExistence type="predicted"/>
<gene>
    <name evidence="1" type="ORF">MBAV_004865</name>
</gene>
<dbReference type="AlphaFoldDB" id="A0A0F3GM29"/>
<accession>A0A0F3GM29</accession>
<evidence type="ECO:0000313" key="1">
    <source>
        <dbReference type="EMBL" id="KJU82941.1"/>
    </source>
</evidence>
<name>A0A0F3GM29_9BACT</name>
<dbReference type="Proteomes" id="UP000033423">
    <property type="component" value="Unassembled WGS sequence"/>
</dbReference>
<protein>
    <submittedName>
        <fullName evidence="1">Uncharacterized protein</fullName>
    </submittedName>
</protein>
<evidence type="ECO:0000313" key="2">
    <source>
        <dbReference type="Proteomes" id="UP000033423"/>
    </source>
</evidence>
<sequence length="70" mass="7935">MNANWYEYIKGLVHITLGKGSAQRILKGTLPLQQMVPYRTSERDVVPRIVRGTLLIRFDSQQSLCLSNGC</sequence>
<dbReference type="EMBL" id="LACI01002113">
    <property type="protein sequence ID" value="KJU82941.1"/>
    <property type="molecule type" value="Genomic_DNA"/>
</dbReference>
<keyword evidence="2" id="KW-1185">Reference proteome</keyword>
<organism evidence="1 2">
    <name type="scientific">Candidatus Magnetobacterium bavaricum</name>
    <dbReference type="NCBI Taxonomy" id="29290"/>
    <lineage>
        <taxon>Bacteria</taxon>
        <taxon>Pseudomonadati</taxon>
        <taxon>Nitrospirota</taxon>
        <taxon>Thermodesulfovibrionia</taxon>
        <taxon>Thermodesulfovibrionales</taxon>
        <taxon>Candidatus Magnetobacteriaceae</taxon>
        <taxon>Candidatus Magnetobacterium</taxon>
    </lineage>
</organism>
<reference evidence="1 2" key="1">
    <citation type="submission" date="2015-02" db="EMBL/GenBank/DDBJ databases">
        <title>Single-cell genomics of uncultivated deep-branching MTB reveals a conserved set of magnetosome genes.</title>
        <authorList>
            <person name="Kolinko S."/>
            <person name="Richter M."/>
            <person name="Glockner F.O."/>
            <person name="Brachmann A."/>
            <person name="Schuler D."/>
        </authorList>
    </citation>
    <scope>NUCLEOTIDE SEQUENCE [LARGE SCALE GENOMIC DNA]</scope>
    <source>
        <strain evidence="1">TM-1</strain>
    </source>
</reference>
<comment type="caution">
    <text evidence="1">The sequence shown here is derived from an EMBL/GenBank/DDBJ whole genome shotgun (WGS) entry which is preliminary data.</text>
</comment>